<protein>
    <submittedName>
        <fullName evidence="3">Uncharacterized protein</fullName>
    </submittedName>
</protein>
<reference evidence="3 4" key="1">
    <citation type="submission" date="2024-06" db="EMBL/GenBank/DDBJ databases">
        <title>Chitinophaga defluvii sp. nov., isolated from municipal sewage.</title>
        <authorList>
            <person name="Zhang L."/>
        </authorList>
    </citation>
    <scope>NUCLEOTIDE SEQUENCE [LARGE SCALE GENOMIC DNA]</scope>
    <source>
        <strain evidence="3 4">H8</strain>
    </source>
</reference>
<name>A0ABV2T2G0_9BACT</name>
<evidence type="ECO:0000256" key="2">
    <source>
        <dbReference type="SAM" id="SignalP"/>
    </source>
</evidence>
<organism evidence="3 4">
    <name type="scientific">Chitinophaga defluvii</name>
    <dbReference type="NCBI Taxonomy" id="3163343"/>
    <lineage>
        <taxon>Bacteria</taxon>
        <taxon>Pseudomonadati</taxon>
        <taxon>Bacteroidota</taxon>
        <taxon>Chitinophagia</taxon>
        <taxon>Chitinophagales</taxon>
        <taxon>Chitinophagaceae</taxon>
        <taxon>Chitinophaga</taxon>
    </lineage>
</organism>
<feature type="chain" id="PRO_5046554157" evidence="2">
    <location>
        <begin position="23"/>
        <end position="62"/>
    </location>
</feature>
<proteinExistence type="predicted"/>
<keyword evidence="2" id="KW-0732">Signal</keyword>
<evidence type="ECO:0000313" key="4">
    <source>
        <dbReference type="Proteomes" id="UP001549749"/>
    </source>
</evidence>
<gene>
    <name evidence="3" type="ORF">ABR189_07520</name>
</gene>
<sequence length="62" mass="6414">MNIKKSLMAAVLLMGVSALTFAQAPAAKQTKKEATKKEAKAPATDTAHKAPVAHKAKAAKKA</sequence>
<dbReference type="Proteomes" id="UP001549749">
    <property type="component" value="Unassembled WGS sequence"/>
</dbReference>
<accession>A0ABV2T2G0</accession>
<keyword evidence="4" id="KW-1185">Reference proteome</keyword>
<feature type="compositionally biased region" description="Basic residues" evidence="1">
    <location>
        <begin position="51"/>
        <end position="62"/>
    </location>
</feature>
<comment type="caution">
    <text evidence="3">The sequence shown here is derived from an EMBL/GenBank/DDBJ whole genome shotgun (WGS) entry which is preliminary data.</text>
</comment>
<evidence type="ECO:0000256" key="1">
    <source>
        <dbReference type="SAM" id="MobiDB-lite"/>
    </source>
</evidence>
<evidence type="ECO:0000313" key="3">
    <source>
        <dbReference type="EMBL" id="MET6997213.1"/>
    </source>
</evidence>
<feature type="signal peptide" evidence="2">
    <location>
        <begin position="1"/>
        <end position="22"/>
    </location>
</feature>
<dbReference type="EMBL" id="JBEXAC010000001">
    <property type="protein sequence ID" value="MET6997213.1"/>
    <property type="molecule type" value="Genomic_DNA"/>
</dbReference>
<feature type="compositionally biased region" description="Basic and acidic residues" evidence="1">
    <location>
        <begin position="30"/>
        <end position="40"/>
    </location>
</feature>
<feature type="region of interest" description="Disordered" evidence="1">
    <location>
        <begin position="25"/>
        <end position="62"/>
    </location>
</feature>
<dbReference type="RefSeq" id="WP_354659852.1">
    <property type="nucleotide sequence ID" value="NZ_JBEXAC010000001.1"/>
</dbReference>